<feature type="transmembrane region" description="Helical" evidence="1">
    <location>
        <begin position="173"/>
        <end position="195"/>
    </location>
</feature>
<evidence type="ECO:0000313" key="3">
    <source>
        <dbReference type="EMBL" id="NLE30736.1"/>
    </source>
</evidence>
<name>A0A847ESR9_9BACT</name>
<feature type="transmembrane region" description="Helical" evidence="1">
    <location>
        <begin position="114"/>
        <end position="131"/>
    </location>
</feature>
<evidence type="ECO:0000256" key="1">
    <source>
        <dbReference type="SAM" id="Phobius"/>
    </source>
</evidence>
<accession>A0A847ESR9</accession>
<feature type="transmembrane region" description="Helical" evidence="1">
    <location>
        <begin position="207"/>
        <end position="227"/>
    </location>
</feature>
<feature type="domain" description="Membrane-associated sensor" evidence="2">
    <location>
        <begin position="40"/>
        <end position="252"/>
    </location>
</feature>
<comment type="caution">
    <text evidence="3">The sequence shown here is derived from an EMBL/GenBank/DDBJ whole genome shotgun (WGS) entry which is preliminary data.</text>
</comment>
<evidence type="ECO:0000259" key="2">
    <source>
        <dbReference type="Pfam" id="PF17159"/>
    </source>
</evidence>
<feature type="transmembrane region" description="Helical" evidence="1">
    <location>
        <begin position="40"/>
        <end position="61"/>
    </location>
</feature>
<dbReference type="Proteomes" id="UP000554004">
    <property type="component" value="Unassembled WGS sequence"/>
</dbReference>
<keyword evidence="1" id="KW-0472">Membrane</keyword>
<dbReference type="EMBL" id="JAAZAL010000018">
    <property type="protein sequence ID" value="NLE30736.1"/>
    <property type="molecule type" value="Genomic_DNA"/>
</dbReference>
<keyword evidence="1" id="KW-0812">Transmembrane</keyword>
<evidence type="ECO:0000313" key="4">
    <source>
        <dbReference type="Proteomes" id="UP000554004"/>
    </source>
</evidence>
<proteinExistence type="predicted"/>
<dbReference type="Pfam" id="PF17159">
    <property type="entry name" value="MASE3"/>
    <property type="match status" value="1"/>
</dbReference>
<feature type="transmembrane region" description="Helical" evidence="1">
    <location>
        <begin position="73"/>
        <end position="94"/>
    </location>
</feature>
<gene>
    <name evidence="3" type="ORF">GX618_00455</name>
</gene>
<feature type="transmembrane region" description="Helical" evidence="1">
    <location>
        <begin position="143"/>
        <end position="167"/>
    </location>
</feature>
<organism evidence="3 4">
    <name type="scientific">Candidatus Dojkabacteria bacterium</name>
    <dbReference type="NCBI Taxonomy" id="2099670"/>
    <lineage>
        <taxon>Bacteria</taxon>
        <taxon>Candidatus Dojkabacteria</taxon>
    </lineage>
</organism>
<sequence>MKKKFSKQQVREKELVILFSLFIFLFFAYRSGNYSWIKDFQLIVDLFASSLAFFVGVLAMVRYFTKKTNVNYLLLGLGFVTVSFLDAFHILHTLNVFSDLFSIGKLTMFPSSMVLSRVFLALIFFLAWVLTKEEKKIRGMKEKIALGSLLGAISVFTIAIVTFTTFFEGFESYQFAISMQTIALMIYLFTLIGYAREEGMYYRSFDFWLMFSVVFSIISQIFFLPYLNIEYELMLNLSTLAKFLSYFVLLVGFLCSIYEMYKREEQVQKELENKNFLIKLTKQKVEEAYMVLREEKWKLSKESKKKTTDKIFKDILKKK</sequence>
<feature type="transmembrane region" description="Helical" evidence="1">
    <location>
        <begin position="239"/>
        <end position="261"/>
    </location>
</feature>
<dbReference type="AlphaFoldDB" id="A0A847ESR9"/>
<reference evidence="3 4" key="1">
    <citation type="journal article" date="2020" name="Biotechnol. Biofuels">
        <title>New insights from the biogas microbiome by comprehensive genome-resolved metagenomics of nearly 1600 species originating from multiple anaerobic digesters.</title>
        <authorList>
            <person name="Campanaro S."/>
            <person name="Treu L."/>
            <person name="Rodriguez-R L.M."/>
            <person name="Kovalovszki A."/>
            <person name="Ziels R.M."/>
            <person name="Maus I."/>
            <person name="Zhu X."/>
            <person name="Kougias P.G."/>
            <person name="Basile A."/>
            <person name="Luo G."/>
            <person name="Schluter A."/>
            <person name="Konstantinidis K.T."/>
            <person name="Angelidaki I."/>
        </authorList>
    </citation>
    <scope>NUCLEOTIDE SEQUENCE [LARGE SCALE GENOMIC DNA]</scope>
    <source>
        <strain evidence="3">AS06rmzACSIP_421</strain>
    </source>
</reference>
<dbReference type="InterPro" id="IPR033425">
    <property type="entry name" value="MASE3"/>
</dbReference>
<keyword evidence="1" id="KW-1133">Transmembrane helix</keyword>
<protein>
    <recommendedName>
        <fullName evidence="2">Membrane-associated sensor domain-containing protein</fullName>
    </recommendedName>
</protein>